<accession>A0A0V0H329</accession>
<proteinExistence type="predicted"/>
<reference evidence="1" key="1">
    <citation type="submission" date="2015-12" db="EMBL/GenBank/DDBJ databases">
        <title>Gene expression during late stages of embryo sac development: a critical building block for successful pollen-pistil interactions.</title>
        <authorList>
            <person name="Liu Y."/>
            <person name="Joly V."/>
            <person name="Sabar M."/>
            <person name="Matton D.P."/>
        </authorList>
    </citation>
    <scope>NUCLEOTIDE SEQUENCE</scope>
</reference>
<protein>
    <submittedName>
        <fullName evidence="1">Putative ovule protein</fullName>
    </submittedName>
</protein>
<evidence type="ECO:0000313" key="1">
    <source>
        <dbReference type="EMBL" id="JAP14796.1"/>
    </source>
</evidence>
<dbReference type="AlphaFoldDB" id="A0A0V0H329"/>
<name>A0A0V0H329_SOLCH</name>
<organism evidence="1">
    <name type="scientific">Solanum chacoense</name>
    <name type="common">Chaco potato</name>
    <dbReference type="NCBI Taxonomy" id="4108"/>
    <lineage>
        <taxon>Eukaryota</taxon>
        <taxon>Viridiplantae</taxon>
        <taxon>Streptophyta</taxon>
        <taxon>Embryophyta</taxon>
        <taxon>Tracheophyta</taxon>
        <taxon>Spermatophyta</taxon>
        <taxon>Magnoliopsida</taxon>
        <taxon>eudicotyledons</taxon>
        <taxon>Gunneridae</taxon>
        <taxon>Pentapetalae</taxon>
        <taxon>asterids</taxon>
        <taxon>lamiids</taxon>
        <taxon>Solanales</taxon>
        <taxon>Solanaceae</taxon>
        <taxon>Solanoideae</taxon>
        <taxon>Solaneae</taxon>
        <taxon>Solanum</taxon>
    </lineage>
</organism>
<sequence>MGPYNLFIVLEENDKNGPLFFRVGLKLSLKYALDNFCPLNLPKVNTVSLRQIFNNLYSIYLMEIV</sequence>
<dbReference type="EMBL" id="GEDG01026067">
    <property type="protein sequence ID" value="JAP14796.1"/>
    <property type="molecule type" value="Transcribed_RNA"/>
</dbReference>